<keyword evidence="4" id="KW-0411">Iron-sulfur</keyword>
<evidence type="ECO:0000313" key="6">
    <source>
        <dbReference type="Proteomes" id="UP000076962"/>
    </source>
</evidence>
<dbReference type="EMBL" id="LUTY01002543">
    <property type="protein sequence ID" value="OAD20123.1"/>
    <property type="molecule type" value="Genomic_DNA"/>
</dbReference>
<evidence type="ECO:0000256" key="2">
    <source>
        <dbReference type="ARBA" id="ARBA00023002"/>
    </source>
</evidence>
<name>A0A176RWI5_9GAMM</name>
<dbReference type="GO" id="GO:0051536">
    <property type="term" value="F:iron-sulfur cluster binding"/>
    <property type="evidence" value="ECO:0007669"/>
    <property type="project" value="UniProtKB-KW"/>
</dbReference>
<evidence type="ECO:0000256" key="3">
    <source>
        <dbReference type="ARBA" id="ARBA00023004"/>
    </source>
</evidence>
<dbReference type="AlphaFoldDB" id="A0A176RWI5"/>
<keyword evidence="6" id="KW-1185">Reference proteome</keyword>
<organism evidence="5 6">
    <name type="scientific">Candidatus Thiomargarita nelsonii</name>
    <dbReference type="NCBI Taxonomy" id="1003181"/>
    <lineage>
        <taxon>Bacteria</taxon>
        <taxon>Pseudomonadati</taxon>
        <taxon>Pseudomonadota</taxon>
        <taxon>Gammaproteobacteria</taxon>
        <taxon>Thiotrichales</taxon>
        <taxon>Thiotrichaceae</taxon>
        <taxon>Thiomargarita</taxon>
    </lineage>
</organism>
<dbReference type="GO" id="GO:0016491">
    <property type="term" value="F:oxidoreductase activity"/>
    <property type="evidence" value="ECO:0007669"/>
    <property type="project" value="UniProtKB-KW"/>
</dbReference>
<proteinExistence type="predicted"/>
<keyword evidence="1" id="KW-0479">Metal-binding</keyword>
<dbReference type="Proteomes" id="UP000076962">
    <property type="component" value="Unassembled WGS sequence"/>
</dbReference>
<dbReference type="PANTHER" id="PTHR43498:SF1">
    <property type="entry name" value="COB--COM HETERODISULFIDE REDUCTASE IRON-SULFUR SUBUNIT A"/>
    <property type="match status" value="1"/>
</dbReference>
<dbReference type="GO" id="GO:0046872">
    <property type="term" value="F:metal ion binding"/>
    <property type="evidence" value="ECO:0007669"/>
    <property type="project" value="UniProtKB-KW"/>
</dbReference>
<evidence type="ECO:0000256" key="1">
    <source>
        <dbReference type="ARBA" id="ARBA00022723"/>
    </source>
</evidence>
<keyword evidence="2" id="KW-0560">Oxidoreductase</keyword>
<keyword evidence="3" id="KW-0408">Iron</keyword>
<comment type="caution">
    <text evidence="5">The sequence shown here is derived from an EMBL/GenBank/DDBJ whole genome shotgun (WGS) entry which is preliminary data.</text>
</comment>
<dbReference type="PANTHER" id="PTHR43498">
    <property type="entry name" value="FERREDOXIN:COB-COM HETERODISULFIDE REDUCTASE SUBUNIT A"/>
    <property type="match status" value="1"/>
</dbReference>
<dbReference type="InterPro" id="IPR039650">
    <property type="entry name" value="HdrA-like"/>
</dbReference>
<reference evidence="5 6" key="1">
    <citation type="submission" date="2016-05" db="EMBL/GenBank/DDBJ databases">
        <title>Single-cell genome of chain-forming Candidatus Thiomargarita nelsonii and comparison to other large sulfur-oxidizing bacteria.</title>
        <authorList>
            <person name="Winkel M."/>
            <person name="Salman V."/>
            <person name="Woyke T."/>
            <person name="Schulz-Vogt H."/>
            <person name="Richter M."/>
            <person name="Flood B."/>
            <person name="Bailey J."/>
            <person name="Amann R."/>
            <person name="Mussmann M."/>
        </authorList>
    </citation>
    <scope>NUCLEOTIDE SEQUENCE [LARGE SCALE GENOMIC DNA]</scope>
    <source>
        <strain evidence="5 6">THI036</strain>
    </source>
</reference>
<evidence type="ECO:0000313" key="5">
    <source>
        <dbReference type="EMBL" id="OAD20123.1"/>
    </source>
</evidence>
<accession>A0A176RWI5</accession>
<evidence type="ECO:0000256" key="4">
    <source>
        <dbReference type="ARBA" id="ARBA00023014"/>
    </source>
</evidence>
<gene>
    <name evidence="5" type="ORF">THIOM_004197</name>
</gene>
<protein>
    <submittedName>
        <fullName evidence="5">FAD dependent oxidoreductase</fullName>
    </submittedName>
</protein>
<dbReference type="Pfam" id="PF12831">
    <property type="entry name" value="FAD_oxidored"/>
    <property type="match status" value="1"/>
</dbReference>
<sequence length="218" mass="24007">MVDDGMALGGFILQLRGISPNALRFPKGVALLRHIRKAVENHELPPECATLWLDTGIYPNEAYAKFNVMPEDYDAAQMKAVAKRLLVFLQTLADFSEAFINGYGQLGIRDGGRIKGEYCLTETDIKQGKRFADVACRACWPIEHWHPQKGISLEYLPAGHHYDIPLRSLKVATFTNLWAVGKCLSAEPRAQASARVAGTCWAMGDAVGKNILGSSKCN</sequence>